<dbReference type="PANTHER" id="PTHR42852:SF6">
    <property type="entry name" value="THIOL:DISULFIDE INTERCHANGE PROTEIN DSBE"/>
    <property type="match status" value="1"/>
</dbReference>
<accession>A0A399T1Y1</accession>
<organism evidence="6 7">
    <name type="scientific">Maribellus luteus</name>
    <dbReference type="NCBI Taxonomy" id="2305463"/>
    <lineage>
        <taxon>Bacteria</taxon>
        <taxon>Pseudomonadati</taxon>
        <taxon>Bacteroidota</taxon>
        <taxon>Bacteroidia</taxon>
        <taxon>Marinilabiliales</taxon>
        <taxon>Prolixibacteraceae</taxon>
        <taxon>Maribellus</taxon>
    </lineage>
</organism>
<evidence type="ECO:0000259" key="5">
    <source>
        <dbReference type="PROSITE" id="PS51352"/>
    </source>
</evidence>
<dbReference type="Gene3D" id="3.40.30.10">
    <property type="entry name" value="Glutaredoxin"/>
    <property type="match status" value="1"/>
</dbReference>
<proteinExistence type="predicted"/>
<dbReference type="InterPro" id="IPR013766">
    <property type="entry name" value="Thioredoxin_domain"/>
</dbReference>
<dbReference type="InterPro" id="IPR050553">
    <property type="entry name" value="Thioredoxin_ResA/DsbE_sf"/>
</dbReference>
<gene>
    <name evidence="6" type="ORF">D1614_09725</name>
</gene>
<dbReference type="PROSITE" id="PS51352">
    <property type="entry name" value="THIOREDOXIN_2"/>
    <property type="match status" value="1"/>
</dbReference>
<keyword evidence="2" id="KW-0201">Cytochrome c-type biogenesis</keyword>
<dbReference type="PANTHER" id="PTHR42852">
    <property type="entry name" value="THIOL:DISULFIDE INTERCHANGE PROTEIN DSBE"/>
    <property type="match status" value="1"/>
</dbReference>
<evidence type="ECO:0000256" key="3">
    <source>
        <dbReference type="ARBA" id="ARBA00023157"/>
    </source>
</evidence>
<dbReference type="Proteomes" id="UP000265926">
    <property type="component" value="Unassembled WGS sequence"/>
</dbReference>
<evidence type="ECO:0000313" key="7">
    <source>
        <dbReference type="Proteomes" id="UP000265926"/>
    </source>
</evidence>
<evidence type="ECO:0000256" key="1">
    <source>
        <dbReference type="ARBA" id="ARBA00004196"/>
    </source>
</evidence>
<evidence type="ECO:0000256" key="2">
    <source>
        <dbReference type="ARBA" id="ARBA00022748"/>
    </source>
</evidence>
<dbReference type="GO" id="GO:0030313">
    <property type="term" value="C:cell envelope"/>
    <property type="evidence" value="ECO:0007669"/>
    <property type="project" value="UniProtKB-SubCell"/>
</dbReference>
<keyword evidence="3" id="KW-1015">Disulfide bond</keyword>
<dbReference type="GO" id="GO:0017004">
    <property type="term" value="P:cytochrome complex assembly"/>
    <property type="evidence" value="ECO:0007669"/>
    <property type="project" value="UniProtKB-KW"/>
</dbReference>
<dbReference type="InterPro" id="IPR036249">
    <property type="entry name" value="Thioredoxin-like_sf"/>
</dbReference>
<feature type="domain" description="Thioredoxin" evidence="5">
    <location>
        <begin position="359"/>
        <end position="505"/>
    </location>
</feature>
<dbReference type="AlphaFoldDB" id="A0A399T1Y1"/>
<dbReference type="RefSeq" id="WP_119437716.1">
    <property type="nucleotide sequence ID" value="NZ_QWGR01000004.1"/>
</dbReference>
<dbReference type="InterPro" id="IPR012336">
    <property type="entry name" value="Thioredoxin-like_fold"/>
</dbReference>
<protein>
    <submittedName>
        <fullName evidence="6">TlpA family protein disulfide reductase</fullName>
    </submittedName>
</protein>
<evidence type="ECO:0000313" key="6">
    <source>
        <dbReference type="EMBL" id="RIJ48795.1"/>
    </source>
</evidence>
<name>A0A399T1Y1_9BACT</name>
<keyword evidence="4" id="KW-0676">Redox-active center</keyword>
<dbReference type="Pfam" id="PF13905">
    <property type="entry name" value="Thioredoxin_8"/>
    <property type="match status" value="1"/>
</dbReference>
<keyword evidence="7" id="KW-1185">Reference proteome</keyword>
<dbReference type="SUPFAM" id="SSF52833">
    <property type="entry name" value="Thioredoxin-like"/>
    <property type="match status" value="1"/>
</dbReference>
<dbReference type="OrthoDB" id="736810at2"/>
<reference evidence="6 7" key="1">
    <citation type="submission" date="2018-08" db="EMBL/GenBank/DDBJ databases">
        <title>Pallidiluteibacterium maritimus gen. nov., sp. nov., isolated from coastal sediment.</title>
        <authorList>
            <person name="Zhou L.Y."/>
        </authorList>
    </citation>
    <scope>NUCLEOTIDE SEQUENCE [LARGE SCALE GENOMIC DNA]</scope>
    <source>
        <strain evidence="6 7">XSD2</strain>
    </source>
</reference>
<comment type="caution">
    <text evidence="6">The sequence shown here is derived from an EMBL/GenBank/DDBJ whole genome shotgun (WGS) entry which is preliminary data.</text>
</comment>
<comment type="subcellular location">
    <subcellularLocation>
        <location evidence="1">Cell envelope</location>
    </subcellularLocation>
</comment>
<dbReference type="EMBL" id="QWGR01000004">
    <property type="protein sequence ID" value="RIJ48795.1"/>
    <property type="molecule type" value="Genomic_DNA"/>
</dbReference>
<evidence type="ECO:0000256" key="4">
    <source>
        <dbReference type="ARBA" id="ARBA00023284"/>
    </source>
</evidence>
<dbReference type="PROSITE" id="PS51257">
    <property type="entry name" value="PROKAR_LIPOPROTEIN"/>
    <property type="match status" value="1"/>
</dbReference>
<dbReference type="CDD" id="cd02966">
    <property type="entry name" value="TlpA_like_family"/>
    <property type="match status" value="1"/>
</dbReference>
<sequence length="505" mass="59534">MKTALLTFFALLVLVSCRKTEISDKVQKTIVTGEIVGFNNLPDYNSLEILVPQFPGKALRLNPSVDKFGRFWFRLDLEDATNILIRYEATFPVFIAPGDSVHIIIDNDFISNRSETYRDLYDHLKVKGTSERMNKDISGFLAYCEDSVFHHLALNDSLKKYTGMEARQFLDRELGRYREALAHFNAMNNTSEHFKRWAQNHLKYRIWSILFQYPAFHAYLNKMEMPKDGYNSLVPPVFFDFLDSMKNFREDELFETSSYINFLEGYYLYERKKIPVDTFQVYNRLLDTDFEKGYKYFVNYYQTVTSGFSKDVVLSSFLYYLLEDGKYNDLKYLIDFSLIEDDKFRGKVVDKFNYEQKLVENPELNPDFNIDAKVRENDFLQNLITKYKNNVIYIDFWGPWCKPCMAEMPYAKQLKEKFKREDVTFVYLGVQSSEASWQSTIKEEGIEGEHFLLTDEQRKQLENIFGIEGVPHYVLLDRQGKVALKSAPRPSNKEILVKEIEKLLR</sequence>